<gene>
    <name evidence="2" type="ORF">FGL98_11515</name>
</gene>
<dbReference type="AlphaFoldDB" id="A0A563E1J2"/>
<proteinExistence type="predicted"/>
<dbReference type="Gene3D" id="3.40.50.1820">
    <property type="entry name" value="alpha/beta hydrolase"/>
    <property type="match status" value="1"/>
</dbReference>
<dbReference type="PANTHER" id="PTHR46623">
    <property type="entry name" value="CARBOXYMETHYLENEBUTENOLIDASE-RELATED"/>
    <property type="match status" value="1"/>
</dbReference>
<evidence type="ECO:0000313" key="2">
    <source>
        <dbReference type="EMBL" id="TWP36071.1"/>
    </source>
</evidence>
<dbReference type="InterPro" id="IPR029058">
    <property type="entry name" value="AB_hydrolase_fold"/>
</dbReference>
<dbReference type="OrthoDB" id="2834584at2"/>
<dbReference type="EMBL" id="VCQV01000014">
    <property type="protein sequence ID" value="TWP36071.1"/>
    <property type="molecule type" value="Genomic_DNA"/>
</dbReference>
<dbReference type="Pfam" id="PF01738">
    <property type="entry name" value="DLH"/>
    <property type="match status" value="1"/>
</dbReference>
<feature type="domain" description="Dienelactone hydrolase" evidence="1">
    <location>
        <begin position="4"/>
        <end position="184"/>
    </location>
</feature>
<accession>A0A563E1J2</accession>
<evidence type="ECO:0000313" key="3">
    <source>
        <dbReference type="Proteomes" id="UP000320244"/>
    </source>
</evidence>
<dbReference type="GO" id="GO:0016787">
    <property type="term" value="F:hydrolase activity"/>
    <property type="evidence" value="ECO:0007669"/>
    <property type="project" value="UniProtKB-KW"/>
</dbReference>
<dbReference type="Proteomes" id="UP000320244">
    <property type="component" value="Unassembled WGS sequence"/>
</dbReference>
<dbReference type="InterPro" id="IPR002925">
    <property type="entry name" value="Dienelactn_hydro"/>
</dbReference>
<dbReference type="SUPFAM" id="SSF53474">
    <property type="entry name" value="alpha/beta-Hydrolases"/>
    <property type="match status" value="1"/>
</dbReference>
<dbReference type="RefSeq" id="WP_146316913.1">
    <property type="nucleotide sequence ID" value="NZ_VCQV01000014.1"/>
</dbReference>
<keyword evidence="3" id="KW-1185">Reference proteome</keyword>
<organism evidence="2 3">
    <name type="scientific">Leekyejoonella antrihumi</name>
    <dbReference type="NCBI Taxonomy" id="1660198"/>
    <lineage>
        <taxon>Bacteria</taxon>
        <taxon>Bacillati</taxon>
        <taxon>Actinomycetota</taxon>
        <taxon>Actinomycetes</taxon>
        <taxon>Micrococcales</taxon>
        <taxon>Dermacoccaceae</taxon>
        <taxon>Leekyejoonella</taxon>
    </lineage>
</organism>
<comment type="caution">
    <text evidence="2">The sequence shown here is derived from an EMBL/GenBank/DDBJ whole genome shotgun (WGS) entry which is preliminary data.</text>
</comment>
<dbReference type="PANTHER" id="PTHR46623:SF6">
    <property type="entry name" value="ALPHA_BETA-HYDROLASES SUPERFAMILY PROTEIN"/>
    <property type="match status" value="1"/>
</dbReference>
<keyword evidence="2" id="KW-0378">Hydrolase</keyword>
<evidence type="ECO:0000259" key="1">
    <source>
        <dbReference type="Pfam" id="PF01738"/>
    </source>
</evidence>
<reference evidence="2 3" key="1">
    <citation type="submission" date="2019-05" db="EMBL/GenBank/DDBJ databases">
        <authorList>
            <person name="Lee S.D."/>
        </authorList>
    </citation>
    <scope>NUCLEOTIDE SEQUENCE [LARGE SCALE GENOMIC DNA]</scope>
    <source>
        <strain evidence="2 3">C5-26</strain>
    </source>
</reference>
<reference evidence="2 3" key="2">
    <citation type="submission" date="2019-08" db="EMBL/GenBank/DDBJ databases">
        <title>Jejuicoccus antrihumi gen. nov., sp. nov., a new member of the family Dermacoccaceae isolated from a cave.</title>
        <authorList>
            <person name="Schumann P."/>
            <person name="Kim I.S."/>
        </authorList>
    </citation>
    <scope>NUCLEOTIDE SEQUENCE [LARGE SCALE GENOMIC DNA]</scope>
    <source>
        <strain evidence="2 3">C5-26</strain>
    </source>
</reference>
<name>A0A563E1J2_9MICO</name>
<sequence>MSHILLLHSALGLRPSVLRFAEELRSAGHDVTTPDYYDGRVFDSEREGIAYRDEVGAGTLFKKRLLPQLAALPDDTVLAGFSLGAAFAQNLSLKRPAARAVLLMHSVAAPRGDWSGQPVQVHRYAQDPWIDLADVTALSSAVVASGAAFEDWVTPGRGHLFTDTDGPDGDEQATAATLERIGDFVR</sequence>
<protein>
    <submittedName>
        <fullName evidence="2">Dienelactone hydrolase family protein</fullName>
    </submittedName>
</protein>
<dbReference type="InterPro" id="IPR051049">
    <property type="entry name" value="Dienelactone_hydrolase-like"/>
</dbReference>